<accession>A0A9N9RK06</accession>
<feature type="region of interest" description="Disordered" evidence="1">
    <location>
        <begin position="153"/>
        <end position="244"/>
    </location>
</feature>
<dbReference type="SMART" id="SM00027">
    <property type="entry name" value="EH"/>
    <property type="match status" value="1"/>
</dbReference>
<feature type="region of interest" description="Disordered" evidence="1">
    <location>
        <begin position="404"/>
        <end position="427"/>
    </location>
</feature>
<feature type="region of interest" description="Disordered" evidence="1">
    <location>
        <begin position="119"/>
        <end position="139"/>
    </location>
</feature>
<dbReference type="PANTHER" id="PTHR11216">
    <property type="entry name" value="EH DOMAIN"/>
    <property type="match status" value="1"/>
</dbReference>
<dbReference type="PROSITE" id="PS50222">
    <property type="entry name" value="EF_HAND_2"/>
    <property type="match status" value="1"/>
</dbReference>
<feature type="domain" description="EH" evidence="2">
    <location>
        <begin position="294"/>
        <end position="378"/>
    </location>
</feature>
<dbReference type="InterPro" id="IPR011992">
    <property type="entry name" value="EF-hand-dom_pair"/>
</dbReference>
<feature type="compositionally biased region" description="Low complexity" evidence="1">
    <location>
        <begin position="476"/>
        <end position="485"/>
    </location>
</feature>
<gene>
    <name evidence="4" type="ORF">CHIRRI_LOCUS1255</name>
</gene>
<dbReference type="SUPFAM" id="SSF47473">
    <property type="entry name" value="EF-hand"/>
    <property type="match status" value="2"/>
</dbReference>
<reference evidence="4" key="1">
    <citation type="submission" date="2022-01" db="EMBL/GenBank/DDBJ databases">
        <authorList>
            <person name="King R."/>
        </authorList>
    </citation>
    <scope>NUCLEOTIDE SEQUENCE</scope>
</reference>
<evidence type="ECO:0000313" key="4">
    <source>
        <dbReference type="EMBL" id="CAG9798271.1"/>
    </source>
</evidence>
<feature type="compositionally biased region" description="Polar residues" evidence="1">
    <location>
        <begin position="218"/>
        <end position="238"/>
    </location>
</feature>
<feature type="domain" description="EF-hand" evidence="3">
    <location>
        <begin position="327"/>
        <end position="362"/>
    </location>
</feature>
<feature type="region of interest" description="Disordered" evidence="1">
    <location>
        <begin position="263"/>
        <end position="282"/>
    </location>
</feature>
<dbReference type="OrthoDB" id="10045710at2759"/>
<dbReference type="AlphaFoldDB" id="A0A9N9RK06"/>
<feature type="compositionally biased region" description="Polar residues" evidence="1">
    <location>
        <begin position="707"/>
        <end position="725"/>
    </location>
</feature>
<feature type="region of interest" description="Disordered" evidence="1">
    <location>
        <begin position="680"/>
        <end position="738"/>
    </location>
</feature>
<feature type="compositionally biased region" description="Polar residues" evidence="1">
    <location>
        <begin position="169"/>
        <end position="178"/>
    </location>
</feature>
<dbReference type="PROSITE" id="PS50031">
    <property type="entry name" value="EH"/>
    <property type="match status" value="1"/>
</dbReference>
<reference evidence="4" key="2">
    <citation type="submission" date="2022-10" db="EMBL/GenBank/DDBJ databases">
        <authorList>
            <consortium name="ENA_rothamsted_submissions"/>
            <consortium name="culmorum"/>
            <person name="King R."/>
        </authorList>
    </citation>
    <scope>NUCLEOTIDE SEQUENCE</scope>
</reference>
<dbReference type="Pfam" id="PF12763">
    <property type="entry name" value="EH"/>
    <property type="match status" value="1"/>
</dbReference>
<feature type="region of interest" description="Disordered" evidence="1">
    <location>
        <begin position="607"/>
        <end position="661"/>
    </location>
</feature>
<dbReference type="PANTHER" id="PTHR11216:SF174">
    <property type="entry name" value="GH06923P"/>
    <property type="match status" value="1"/>
</dbReference>
<feature type="compositionally biased region" description="Polar residues" evidence="1">
    <location>
        <begin position="122"/>
        <end position="139"/>
    </location>
</feature>
<name>A0A9N9RK06_9DIPT</name>
<dbReference type="Proteomes" id="UP001153620">
    <property type="component" value="Chromosome 1"/>
</dbReference>
<feature type="region of interest" description="Disordered" evidence="1">
    <location>
        <begin position="440"/>
        <end position="485"/>
    </location>
</feature>
<dbReference type="InterPro" id="IPR002048">
    <property type="entry name" value="EF_hand_dom"/>
</dbReference>
<evidence type="ECO:0000259" key="2">
    <source>
        <dbReference type="PROSITE" id="PS50031"/>
    </source>
</evidence>
<dbReference type="GO" id="GO:0005509">
    <property type="term" value="F:calcium ion binding"/>
    <property type="evidence" value="ECO:0007669"/>
    <property type="project" value="InterPro"/>
</dbReference>
<feature type="region of interest" description="Disordered" evidence="1">
    <location>
        <begin position="818"/>
        <end position="838"/>
    </location>
</feature>
<proteinExistence type="predicted"/>
<feature type="region of interest" description="Disordered" evidence="1">
    <location>
        <begin position="508"/>
        <end position="530"/>
    </location>
</feature>
<evidence type="ECO:0008006" key="6">
    <source>
        <dbReference type="Google" id="ProtNLM"/>
    </source>
</evidence>
<sequence length="912" mass="102122">MDIELTDAEKKYYNDLFNLCDVEKISKVPKLKAEEFFRTAENIDNEILLEINQLAGVIPSFLYLNRTQFFSCLRLIGAYQSKTIPLRKEILTSSTIQIGLPKFSWKLELEPPPEVILDHPSNLLNKPNQQNGLLASTSSKRSPDLIELLAASKESHHHHHHHQLAVDRNVNSDIPSTDSEMEQTDNERDNSISSRKRLGINSLSSNKQSGKTKRSAGGSPNWSTASDSPTPTNSTHNSVAERPWASNSQSWQGLLCEEQRQLLGTEEESSDKHSSDEDDDDLDLEALYQITSEQKEYYLKQFRTVQPDIGGLLSGVVAKVFFEKSRIPVEELRHIWQLCDVTRDGALDVAEFTAAMHLVVLRRNNIPIPSVLPLCLQPHILYKTLGLSHKEPSAAEVDLLNLESDNDNQDSHRSNITQRSNVVNKNEYQRMISSTYDDYRTLSSGKSSQTIMNKSSTLPKNHFSSQHRGEGDGSASNVVSNNTNNLNLNLSSNNNKQQMNKNVITTVNRSSSNSPIQQTDGSTVVDGTNPNNKEWTKFTESPTSNVSSPGPKPVNVTQSIVSDPLNVIHPVPLRMTPITASEVVDEEALKTFRKADSLVYESGVVKLDRDDGSPKHQQFSKKQSHYQRDSLPNDLRAIQRPHPKKPASKNIGQIPMPPIESSANQVTISGASGTSILLTNKKEIPPLPPPRPHRHARSSSLDLQRIKLSNNNASQDKEVNVSSQPPELPPPRISDKSFKMPSVDTYIEPPVKKNEESFADFTQFPGAGSKQQQKPGEYVTTIRLDNPPVPQPRLQTTTSIIGPSTSNGSQRTSAFEVYRKPSKSRSSQSPPVQPNETIKTQDYEKQVHMISENLKQVKFPRNANDQNSQELLKYLKEQNSLLIRLCNDLSDELLVMQKKREEIKGKLDNHQK</sequence>
<feature type="compositionally biased region" description="Polar residues" evidence="1">
    <location>
        <begin position="414"/>
        <end position="427"/>
    </location>
</feature>
<organism evidence="4 5">
    <name type="scientific">Chironomus riparius</name>
    <dbReference type="NCBI Taxonomy" id="315576"/>
    <lineage>
        <taxon>Eukaryota</taxon>
        <taxon>Metazoa</taxon>
        <taxon>Ecdysozoa</taxon>
        <taxon>Arthropoda</taxon>
        <taxon>Hexapoda</taxon>
        <taxon>Insecta</taxon>
        <taxon>Pterygota</taxon>
        <taxon>Neoptera</taxon>
        <taxon>Endopterygota</taxon>
        <taxon>Diptera</taxon>
        <taxon>Nematocera</taxon>
        <taxon>Chironomoidea</taxon>
        <taxon>Chironomidae</taxon>
        <taxon>Chironominae</taxon>
        <taxon>Chironomus</taxon>
    </lineage>
</organism>
<dbReference type="EMBL" id="OU895877">
    <property type="protein sequence ID" value="CAG9798271.1"/>
    <property type="molecule type" value="Genomic_DNA"/>
</dbReference>
<dbReference type="GO" id="GO:0005737">
    <property type="term" value="C:cytoplasm"/>
    <property type="evidence" value="ECO:0007669"/>
    <property type="project" value="TreeGrafter"/>
</dbReference>
<feature type="compositionally biased region" description="Polar residues" evidence="1">
    <location>
        <begin position="440"/>
        <end position="466"/>
    </location>
</feature>
<dbReference type="GO" id="GO:0016197">
    <property type="term" value="P:endosomal transport"/>
    <property type="evidence" value="ECO:0007669"/>
    <property type="project" value="TreeGrafter"/>
</dbReference>
<dbReference type="InterPro" id="IPR000261">
    <property type="entry name" value="EH_dom"/>
</dbReference>
<evidence type="ECO:0000259" key="3">
    <source>
        <dbReference type="PROSITE" id="PS50222"/>
    </source>
</evidence>
<evidence type="ECO:0000256" key="1">
    <source>
        <dbReference type="SAM" id="MobiDB-lite"/>
    </source>
</evidence>
<dbReference type="Gene3D" id="1.10.238.10">
    <property type="entry name" value="EF-hand"/>
    <property type="match status" value="2"/>
</dbReference>
<protein>
    <recommendedName>
        <fullName evidence="6">RalBP1-associated Eps domain-containing protein 1</fullName>
    </recommendedName>
</protein>
<dbReference type="GO" id="GO:0006897">
    <property type="term" value="P:endocytosis"/>
    <property type="evidence" value="ECO:0007669"/>
    <property type="project" value="TreeGrafter"/>
</dbReference>
<dbReference type="GO" id="GO:0005886">
    <property type="term" value="C:plasma membrane"/>
    <property type="evidence" value="ECO:0007669"/>
    <property type="project" value="TreeGrafter"/>
</dbReference>
<evidence type="ECO:0000313" key="5">
    <source>
        <dbReference type="Proteomes" id="UP001153620"/>
    </source>
</evidence>
<dbReference type="CDD" id="cd00052">
    <property type="entry name" value="EH"/>
    <property type="match status" value="1"/>
</dbReference>
<keyword evidence="5" id="KW-1185">Reference proteome</keyword>